<evidence type="ECO:0000313" key="3">
    <source>
        <dbReference type="Proteomes" id="UP000737391"/>
    </source>
</evidence>
<feature type="chain" id="PRO_5040123642" evidence="1">
    <location>
        <begin position="24"/>
        <end position="334"/>
    </location>
</feature>
<dbReference type="OrthoDB" id="5985073at2759"/>
<dbReference type="EMBL" id="LUFC02000233">
    <property type="protein sequence ID" value="KAF4499815.1"/>
    <property type="molecule type" value="Genomic_DNA"/>
</dbReference>
<proteinExistence type="predicted"/>
<dbReference type="Proteomes" id="UP000737391">
    <property type="component" value="Unassembled WGS sequence"/>
</dbReference>
<organism evidence="2 3">
    <name type="scientific">Fusarium agapanthi</name>
    <dbReference type="NCBI Taxonomy" id="1803897"/>
    <lineage>
        <taxon>Eukaryota</taxon>
        <taxon>Fungi</taxon>
        <taxon>Dikarya</taxon>
        <taxon>Ascomycota</taxon>
        <taxon>Pezizomycotina</taxon>
        <taxon>Sordariomycetes</taxon>
        <taxon>Hypocreomycetidae</taxon>
        <taxon>Hypocreales</taxon>
        <taxon>Nectriaceae</taxon>
        <taxon>Fusarium</taxon>
        <taxon>Fusarium fujikuroi species complex</taxon>
    </lineage>
</organism>
<sequence length="334" mass="37196">MKGSTTLAFALVQFSAASQPVWPSKWDEVEDLLYLQGEFNKRALRTCEFGSNNPGQQNTAEWLRKAFKADPNNDTSVPFQKDITSFHNGGHRDATFHSDNRIFDNDKATMKKLSTKAGFNSMCADILTRMIDTVPKSVQLTPVLEAYDMHWTGPVRIKITNNIRDPNDLAINLIYAGRDGKKVAVPTQQVTFQGGSSFGAGQLFANFQFDTTIDAKNGLTKFWIQEVKPATKANVTHDNQKTGGYKIDDTVFYQLQQSCAVLETLPNAPLVATAMVRDARPKDPLTLRVAHKKPVKGSIVPKFQTEITNFKATGKKSADFTAFQAKTMYEKQNT</sequence>
<dbReference type="GO" id="GO:0004601">
    <property type="term" value="F:peroxidase activity"/>
    <property type="evidence" value="ECO:0007669"/>
    <property type="project" value="UniProtKB-KW"/>
</dbReference>
<keyword evidence="3" id="KW-1185">Reference proteome</keyword>
<name>A0A9P5BCS9_9HYPO</name>
<gene>
    <name evidence="2" type="ORF">FAGAP_4019</name>
</gene>
<protein>
    <submittedName>
        <fullName evidence="2">Peroxidase</fullName>
    </submittedName>
</protein>
<accession>A0A9P5BCS9</accession>
<reference evidence="2" key="1">
    <citation type="submission" date="2020-01" db="EMBL/GenBank/DDBJ databases">
        <title>Identification and distribution of gene clusters putatively required for synthesis of sphingolipid metabolism inhibitors in phylogenetically diverse species of the filamentous fungus Fusarium.</title>
        <authorList>
            <person name="Kim H.-S."/>
            <person name="Busman M."/>
            <person name="Brown D.W."/>
            <person name="Divon H."/>
            <person name="Uhlig S."/>
            <person name="Proctor R.H."/>
        </authorList>
    </citation>
    <scope>NUCLEOTIDE SEQUENCE</scope>
    <source>
        <strain evidence="2">NRRL 31653</strain>
    </source>
</reference>
<keyword evidence="2" id="KW-0560">Oxidoreductase</keyword>
<evidence type="ECO:0000256" key="1">
    <source>
        <dbReference type="SAM" id="SignalP"/>
    </source>
</evidence>
<keyword evidence="1" id="KW-0732">Signal</keyword>
<dbReference type="AlphaFoldDB" id="A0A9P5BCS9"/>
<feature type="signal peptide" evidence="1">
    <location>
        <begin position="1"/>
        <end position="23"/>
    </location>
</feature>
<evidence type="ECO:0000313" key="2">
    <source>
        <dbReference type="EMBL" id="KAF4499815.1"/>
    </source>
</evidence>
<comment type="caution">
    <text evidence="2">The sequence shown here is derived from an EMBL/GenBank/DDBJ whole genome shotgun (WGS) entry which is preliminary data.</text>
</comment>
<keyword evidence="2" id="KW-0575">Peroxidase</keyword>